<dbReference type="Proteomes" id="UP001595710">
    <property type="component" value="Unassembled WGS sequence"/>
</dbReference>
<keyword evidence="7" id="KW-1185">Reference proteome</keyword>
<dbReference type="InterPro" id="IPR000673">
    <property type="entry name" value="Sig_transdc_resp-reg_Me-estase"/>
</dbReference>
<dbReference type="PROSITE" id="PS50122">
    <property type="entry name" value="CHEB"/>
    <property type="match status" value="1"/>
</dbReference>
<organism evidence="6 7">
    <name type="scientific">Reinekea marina</name>
    <dbReference type="NCBI Taxonomy" id="1310421"/>
    <lineage>
        <taxon>Bacteria</taxon>
        <taxon>Pseudomonadati</taxon>
        <taxon>Pseudomonadota</taxon>
        <taxon>Gammaproteobacteria</taxon>
        <taxon>Oceanospirillales</taxon>
        <taxon>Saccharospirillaceae</taxon>
        <taxon>Reinekea</taxon>
    </lineage>
</organism>
<feature type="active site" evidence="4">
    <location>
        <position position="278"/>
    </location>
</feature>
<dbReference type="RefSeq" id="WP_290282872.1">
    <property type="nucleotide sequence ID" value="NZ_JAUFQI010000001.1"/>
</dbReference>
<evidence type="ECO:0000256" key="2">
    <source>
        <dbReference type="ARBA" id="ARBA00039140"/>
    </source>
</evidence>
<dbReference type="Pfam" id="PF01339">
    <property type="entry name" value="CheB_methylest"/>
    <property type="match status" value="1"/>
</dbReference>
<accession>A0ABV7WPH6</accession>
<name>A0ABV7WPH6_9GAMM</name>
<dbReference type="SUPFAM" id="SSF52738">
    <property type="entry name" value="Methylesterase CheB, C-terminal domain"/>
    <property type="match status" value="1"/>
</dbReference>
<dbReference type="PANTHER" id="PTHR42872">
    <property type="entry name" value="PROTEIN-GLUTAMATE METHYLESTERASE/PROTEIN-GLUTAMINE GLUTAMINASE"/>
    <property type="match status" value="1"/>
</dbReference>
<proteinExistence type="predicted"/>
<feature type="active site" evidence="4">
    <location>
        <position position="158"/>
    </location>
</feature>
<reference evidence="7" key="1">
    <citation type="journal article" date="2019" name="Int. J. Syst. Evol. Microbiol.">
        <title>The Global Catalogue of Microorganisms (GCM) 10K type strain sequencing project: providing services to taxonomists for standard genome sequencing and annotation.</title>
        <authorList>
            <consortium name="The Broad Institute Genomics Platform"/>
            <consortium name="The Broad Institute Genome Sequencing Center for Infectious Disease"/>
            <person name="Wu L."/>
            <person name="Ma J."/>
        </authorList>
    </citation>
    <scope>NUCLEOTIDE SEQUENCE [LARGE SCALE GENOMIC DNA]</scope>
    <source>
        <strain evidence="7">CECT 8288</strain>
    </source>
</reference>
<dbReference type="Gene3D" id="3.40.50.180">
    <property type="entry name" value="Methylesterase CheB, C-terminal domain"/>
    <property type="match status" value="1"/>
</dbReference>
<evidence type="ECO:0000313" key="6">
    <source>
        <dbReference type="EMBL" id="MFC3701136.1"/>
    </source>
</evidence>
<evidence type="ECO:0000256" key="1">
    <source>
        <dbReference type="ARBA" id="ARBA00022801"/>
    </source>
</evidence>
<keyword evidence="4" id="KW-0145">Chemotaxis</keyword>
<comment type="catalytic activity">
    <reaction evidence="3">
        <text>[protein]-L-glutamate 5-O-methyl ester + H2O = L-glutamyl-[protein] + methanol + H(+)</text>
        <dbReference type="Rhea" id="RHEA:23236"/>
        <dbReference type="Rhea" id="RHEA-COMP:10208"/>
        <dbReference type="Rhea" id="RHEA-COMP:10311"/>
        <dbReference type="ChEBI" id="CHEBI:15377"/>
        <dbReference type="ChEBI" id="CHEBI:15378"/>
        <dbReference type="ChEBI" id="CHEBI:17790"/>
        <dbReference type="ChEBI" id="CHEBI:29973"/>
        <dbReference type="ChEBI" id="CHEBI:82795"/>
        <dbReference type="EC" id="3.1.1.61"/>
    </reaction>
</comment>
<protein>
    <recommendedName>
        <fullName evidence="2">protein-glutamate methylesterase</fullName>
        <ecNumber evidence="2">3.1.1.61</ecNumber>
    </recommendedName>
</protein>
<comment type="caution">
    <text evidence="6">The sequence shown here is derived from an EMBL/GenBank/DDBJ whole genome shotgun (WGS) entry which is preliminary data.</text>
</comment>
<dbReference type="EC" id="3.1.1.61" evidence="2"/>
<feature type="active site" evidence="4">
    <location>
        <position position="185"/>
    </location>
</feature>
<gene>
    <name evidence="6" type="ORF">ACFOND_05720</name>
</gene>
<evidence type="ECO:0000313" key="7">
    <source>
        <dbReference type="Proteomes" id="UP001595710"/>
    </source>
</evidence>
<dbReference type="InterPro" id="IPR035909">
    <property type="entry name" value="CheB_C"/>
</dbReference>
<feature type="domain" description="CheB-type methylesterase" evidence="5">
    <location>
        <begin position="145"/>
        <end position="336"/>
    </location>
</feature>
<dbReference type="PANTHER" id="PTHR42872:SF6">
    <property type="entry name" value="PROTEIN-GLUTAMATE METHYLESTERASE_PROTEIN-GLUTAMINE GLUTAMINASE"/>
    <property type="match status" value="1"/>
</dbReference>
<keyword evidence="1 4" id="KW-0378">Hydrolase</keyword>
<sequence>MKGKHNRVGVIAVSPLIQHQLQVVINNAGYDVAVNTSPERLNKKLLKNETIRLWVVELEENDQNDDFIQDVLELTEMPVLFGDGNIPGKNDEDYLGWQRRIKEKLNAHAPPVEEALIAPEIDLEALVDNSEKQSFELPEALKNAPCPNLGPIWVLCASLGGPQAVKEFVDLLPKDIPAAFLYAQHIDDGCLDALVQSVGRHTQLNMVKADHGVQLENGKVCVVPVDNEIVFTENSGVLWKENGWSGPYGPSLDHLLKNVANHYGQKANAIIFSGMGSDGTLGSTLVKEQGGTVWGQTTQSCIQPSMPDSAQEAGCLDWRGSPRELAEKIITWLAERKSQAA</sequence>
<evidence type="ECO:0000256" key="3">
    <source>
        <dbReference type="ARBA" id="ARBA00048267"/>
    </source>
</evidence>
<dbReference type="EMBL" id="JBHRYN010000008">
    <property type="protein sequence ID" value="MFC3701136.1"/>
    <property type="molecule type" value="Genomic_DNA"/>
</dbReference>
<evidence type="ECO:0000259" key="5">
    <source>
        <dbReference type="PROSITE" id="PS50122"/>
    </source>
</evidence>
<evidence type="ECO:0000256" key="4">
    <source>
        <dbReference type="PROSITE-ProRule" id="PRU00050"/>
    </source>
</evidence>